<evidence type="ECO:0000313" key="1">
    <source>
        <dbReference type="EMBL" id="TYH87293.1"/>
    </source>
</evidence>
<dbReference type="AlphaFoldDB" id="A0A5D2M7M1"/>
<dbReference type="EMBL" id="CM017623">
    <property type="protein sequence ID" value="TYH87293.1"/>
    <property type="molecule type" value="Genomic_DNA"/>
</dbReference>
<evidence type="ECO:0000313" key="2">
    <source>
        <dbReference type="Proteomes" id="UP000322667"/>
    </source>
</evidence>
<proteinExistence type="predicted"/>
<keyword evidence="2" id="KW-1185">Reference proteome</keyword>
<name>A0A5D2M7M1_GOSTO</name>
<reference evidence="1 2" key="1">
    <citation type="submission" date="2019-07" db="EMBL/GenBank/DDBJ databases">
        <title>WGS assembly of Gossypium tomentosum.</title>
        <authorList>
            <person name="Chen Z.J."/>
            <person name="Sreedasyam A."/>
            <person name="Ando A."/>
            <person name="Song Q."/>
            <person name="De L."/>
            <person name="Hulse-Kemp A."/>
            <person name="Ding M."/>
            <person name="Ye W."/>
            <person name="Kirkbride R."/>
            <person name="Jenkins J."/>
            <person name="Plott C."/>
            <person name="Lovell J."/>
            <person name="Lin Y.-M."/>
            <person name="Vaughn R."/>
            <person name="Liu B."/>
            <person name="Li W."/>
            <person name="Simpson S."/>
            <person name="Scheffler B."/>
            <person name="Saski C."/>
            <person name="Grover C."/>
            <person name="Hu G."/>
            <person name="Conover J."/>
            <person name="Carlson J."/>
            <person name="Shu S."/>
            <person name="Boston L."/>
            <person name="Williams M."/>
            <person name="Peterson D."/>
            <person name="Mcgee K."/>
            <person name="Jones D."/>
            <person name="Wendel J."/>
            <person name="Stelly D."/>
            <person name="Grimwood J."/>
            <person name="Schmutz J."/>
        </authorList>
    </citation>
    <scope>NUCLEOTIDE SEQUENCE [LARGE SCALE GENOMIC DNA]</scope>
    <source>
        <strain evidence="1">7179.01</strain>
    </source>
</reference>
<protein>
    <submittedName>
        <fullName evidence="1">Uncharacterized protein</fullName>
    </submittedName>
</protein>
<dbReference type="Proteomes" id="UP000322667">
    <property type="component" value="Chromosome D01"/>
</dbReference>
<gene>
    <name evidence="1" type="ORF">ES332_D01G107300v1</name>
</gene>
<organism evidence="1 2">
    <name type="scientific">Gossypium tomentosum</name>
    <name type="common">Hawaiian cotton</name>
    <name type="synonym">Gossypium sandvicense</name>
    <dbReference type="NCBI Taxonomy" id="34277"/>
    <lineage>
        <taxon>Eukaryota</taxon>
        <taxon>Viridiplantae</taxon>
        <taxon>Streptophyta</taxon>
        <taxon>Embryophyta</taxon>
        <taxon>Tracheophyta</taxon>
        <taxon>Spermatophyta</taxon>
        <taxon>Magnoliopsida</taxon>
        <taxon>eudicotyledons</taxon>
        <taxon>Gunneridae</taxon>
        <taxon>Pentapetalae</taxon>
        <taxon>rosids</taxon>
        <taxon>malvids</taxon>
        <taxon>Malvales</taxon>
        <taxon>Malvaceae</taxon>
        <taxon>Malvoideae</taxon>
        <taxon>Gossypium</taxon>
    </lineage>
</organism>
<accession>A0A5D2M7M1</accession>
<sequence>MSYPLPPRRSTHRSFKRISEPLLRLRWRQREQGFDGEVYGGRTVTWRGSAQRMEAWQVAAAHVRRRARGQRLGTWGRRPWWLRR</sequence>